<dbReference type="InterPro" id="IPR009006">
    <property type="entry name" value="Ala_racemase/Decarboxylase_C"/>
</dbReference>
<dbReference type="CDD" id="cd00430">
    <property type="entry name" value="PLPDE_III_AR"/>
    <property type="match status" value="1"/>
</dbReference>
<keyword evidence="7" id="KW-1185">Reference proteome</keyword>
<dbReference type="PANTHER" id="PTHR30511:SF0">
    <property type="entry name" value="ALANINE RACEMASE, CATABOLIC-RELATED"/>
    <property type="match status" value="1"/>
</dbReference>
<feature type="binding site" evidence="4">
    <location>
        <position position="319"/>
    </location>
    <ligand>
        <name>substrate</name>
    </ligand>
</feature>
<dbReference type="InterPro" id="IPR011079">
    <property type="entry name" value="Ala_racemase_C"/>
</dbReference>
<dbReference type="InterPro" id="IPR000821">
    <property type="entry name" value="Ala_racemase"/>
</dbReference>
<dbReference type="Pfam" id="PF00842">
    <property type="entry name" value="Ala_racemase_C"/>
    <property type="match status" value="1"/>
</dbReference>
<dbReference type="Gene3D" id="2.40.37.10">
    <property type="entry name" value="Lyase, Ornithine Decarboxylase, Chain A, domain 1"/>
    <property type="match status" value="1"/>
</dbReference>
<dbReference type="Proteomes" id="UP001056201">
    <property type="component" value="Chromosome 1"/>
</dbReference>
<dbReference type="Pfam" id="PF01168">
    <property type="entry name" value="Ala_racemase_N"/>
    <property type="match status" value="1"/>
</dbReference>
<protein>
    <recommendedName>
        <fullName evidence="4">Alanine racemase</fullName>
        <ecNumber evidence="4">5.1.1.1</ecNumber>
    </recommendedName>
</protein>
<dbReference type="InterPro" id="IPR001608">
    <property type="entry name" value="Ala_racemase_N"/>
</dbReference>
<dbReference type="NCBIfam" id="TIGR00492">
    <property type="entry name" value="alr"/>
    <property type="match status" value="1"/>
</dbReference>
<dbReference type="PROSITE" id="PS00395">
    <property type="entry name" value="ALANINE_RACEMASE"/>
    <property type="match status" value="1"/>
</dbReference>
<dbReference type="PRINTS" id="PR00992">
    <property type="entry name" value="ALARACEMASE"/>
</dbReference>
<dbReference type="Gene3D" id="3.20.20.10">
    <property type="entry name" value="Alanine racemase"/>
    <property type="match status" value="1"/>
</dbReference>
<feature type="modified residue" description="N6-(pyridoxal phosphate)lysine" evidence="4">
    <location>
        <position position="50"/>
    </location>
</feature>
<feature type="binding site" evidence="4">
    <location>
        <position position="149"/>
    </location>
    <ligand>
        <name>substrate</name>
    </ligand>
</feature>
<evidence type="ECO:0000313" key="6">
    <source>
        <dbReference type="EMBL" id="URI06194.1"/>
    </source>
</evidence>
<dbReference type="EMBL" id="CP097635">
    <property type="protein sequence ID" value="URI06194.1"/>
    <property type="molecule type" value="Genomic_DNA"/>
</dbReference>
<evidence type="ECO:0000256" key="1">
    <source>
        <dbReference type="ARBA" id="ARBA00001933"/>
    </source>
</evidence>
<evidence type="ECO:0000256" key="3">
    <source>
        <dbReference type="ARBA" id="ARBA00023235"/>
    </source>
</evidence>
<dbReference type="RefSeq" id="WP_250194458.1">
    <property type="nucleotide sequence ID" value="NZ_CP097635.1"/>
</dbReference>
<name>A0ABY4S4N6_AQUTE</name>
<dbReference type="InterPro" id="IPR029066">
    <property type="entry name" value="PLP-binding_barrel"/>
</dbReference>
<evidence type="ECO:0000313" key="7">
    <source>
        <dbReference type="Proteomes" id="UP001056201"/>
    </source>
</evidence>
<comment type="function">
    <text evidence="4">Catalyzes the interconversion of L-alanine and D-alanine. May also act on other amino acids.</text>
</comment>
<comment type="similarity">
    <text evidence="4">Belongs to the alanine racemase family.</text>
</comment>
<dbReference type="EC" id="5.1.1.1" evidence="4"/>
<feature type="active site" description="Proton acceptor; specific for D-alanine" evidence="4">
    <location>
        <position position="50"/>
    </location>
</feature>
<reference evidence="6" key="1">
    <citation type="submission" date="2022-05" db="EMBL/GenBank/DDBJ databases">
        <title>An RpoN-dependent PEP-CTERM gene is involved in floc formation of an Aquincola tertiaricarbonis strain.</title>
        <authorList>
            <person name="Qiu D."/>
            <person name="Xia M."/>
        </authorList>
    </citation>
    <scope>NUCLEOTIDE SEQUENCE</scope>
    <source>
        <strain evidence="6">RN12</strain>
    </source>
</reference>
<evidence type="ECO:0000256" key="4">
    <source>
        <dbReference type="HAMAP-Rule" id="MF_01201"/>
    </source>
</evidence>
<dbReference type="SUPFAM" id="SSF51419">
    <property type="entry name" value="PLP-binding barrel"/>
    <property type="match status" value="1"/>
</dbReference>
<dbReference type="HAMAP" id="MF_01201">
    <property type="entry name" value="Ala_racemase"/>
    <property type="match status" value="1"/>
</dbReference>
<comment type="cofactor">
    <cofactor evidence="1 4">
        <name>pyridoxal 5'-phosphate</name>
        <dbReference type="ChEBI" id="CHEBI:597326"/>
    </cofactor>
</comment>
<feature type="active site" description="Proton acceptor; specific for L-alanine" evidence="4">
    <location>
        <position position="271"/>
    </location>
</feature>
<dbReference type="GO" id="GO:0008784">
    <property type="term" value="F:alanine racemase activity"/>
    <property type="evidence" value="ECO:0007669"/>
    <property type="project" value="UniProtKB-EC"/>
</dbReference>
<proteinExistence type="inferred from homology"/>
<comment type="pathway">
    <text evidence="4">Amino-acid biosynthesis; D-alanine biosynthesis; D-alanine from L-alanine: step 1/1.</text>
</comment>
<dbReference type="SMART" id="SM01005">
    <property type="entry name" value="Ala_racemase_C"/>
    <property type="match status" value="1"/>
</dbReference>
<sequence length="385" mass="40866">MHDRPALPAASRAQVNAGAWLDVDLAAIVHNWRLLKQQAHGRADCAAVVKADAYGLGAAPVTTALYAAGCRRFFVAHLDEGITLRPLLPADATLFVMHGLLPGSELEAVTHDLVPVLNSLAQVRAWTTLARGLGRRLPAALQMDTGMARLGMPADEFNRLAADLHQLDGVDLQLVMSHLVSAEQAEAPTNAQQLQRFAAARARLPAAPASLANSSGVWLGAAYHHDLLRPGAALYGVAPMAGRPNPMRPVVRLRSKVLQLRHIAAGTGVGYGHAWTAQRPTLIATLATGYADGWLRSLSNRGAVRFNGQVLPLVGKVSMDTITVDATDLPPDALQEGSLLDLLDEQLTVDEVAAAAGTIGYEVLTSLGSRYARRYLGAEACTHSL</sequence>
<keyword evidence="3 4" id="KW-0413">Isomerase</keyword>
<dbReference type="InterPro" id="IPR020622">
    <property type="entry name" value="Ala_racemase_pyridoxalP-BS"/>
</dbReference>
<feature type="domain" description="Alanine racemase C-terminal" evidence="5">
    <location>
        <begin position="250"/>
        <end position="376"/>
    </location>
</feature>
<accession>A0ABY4S4N6</accession>
<evidence type="ECO:0000256" key="2">
    <source>
        <dbReference type="ARBA" id="ARBA00022898"/>
    </source>
</evidence>
<gene>
    <name evidence="6" type="primary">alr</name>
    <name evidence="6" type="ORF">MW290_09670</name>
</gene>
<comment type="catalytic activity">
    <reaction evidence="4">
        <text>L-alanine = D-alanine</text>
        <dbReference type="Rhea" id="RHEA:20249"/>
        <dbReference type="ChEBI" id="CHEBI:57416"/>
        <dbReference type="ChEBI" id="CHEBI:57972"/>
        <dbReference type="EC" id="5.1.1.1"/>
    </reaction>
</comment>
<keyword evidence="2 4" id="KW-0663">Pyridoxal phosphate</keyword>
<organism evidence="6 7">
    <name type="scientific">Aquincola tertiaricarbonis</name>
    <dbReference type="NCBI Taxonomy" id="391953"/>
    <lineage>
        <taxon>Bacteria</taxon>
        <taxon>Pseudomonadati</taxon>
        <taxon>Pseudomonadota</taxon>
        <taxon>Betaproteobacteria</taxon>
        <taxon>Burkholderiales</taxon>
        <taxon>Sphaerotilaceae</taxon>
        <taxon>Aquincola</taxon>
    </lineage>
</organism>
<dbReference type="PANTHER" id="PTHR30511">
    <property type="entry name" value="ALANINE RACEMASE"/>
    <property type="match status" value="1"/>
</dbReference>
<dbReference type="SUPFAM" id="SSF50621">
    <property type="entry name" value="Alanine racemase C-terminal domain-like"/>
    <property type="match status" value="1"/>
</dbReference>
<evidence type="ECO:0000259" key="5">
    <source>
        <dbReference type="SMART" id="SM01005"/>
    </source>
</evidence>